<dbReference type="Pfam" id="PF05552">
    <property type="entry name" value="MS_channel_1st_1"/>
    <property type="match status" value="1"/>
</dbReference>
<feature type="transmembrane region" description="Helical" evidence="1">
    <location>
        <begin position="185"/>
        <end position="210"/>
    </location>
</feature>
<organism evidence="2 3">
    <name type="scientific">candidate division WOR-1 bacterium RIFOXYB2_FULL_48_7</name>
    <dbReference type="NCBI Taxonomy" id="1802583"/>
    <lineage>
        <taxon>Bacteria</taxon>
        <taxon>Bacillati</taxon>
        <taxon>Saganbacteria</taxon>
    </lineage>
</organism>
<gene>
    <name evidence="2" type="ORF">A2311_00755</name>
</gene>
<keyword evidence="1" id="KW-0472">Membrane</keyword>
<dbReference type="AlphaFoldDB" id="A0A1F4TK19"/>
<name>A0A1F4TK19_UNCSA</name>
<keyword evidence="1" id="KW-1133">Transmembrane helix</keyword>
<dbReference type="InterPro" id="IPR008910">
    <property type="entry name" value="MSC_TM_helix"/>
</dbReference>
<keyword evidence="1" id="KW-0812">Transmembrane</keyword>
<evidence type="ECO:0000313" key="3">
    <source>
        <dbReference type="Proteomes" id="UP000178951"/>
    </source>
</evidence>
<feature type="transmembrane region" description="Helical" evidence="1">
    <location>
        <begin position="154"/>
        <end position="173"/>
    </location>
</feature>
<evidence type="ECO:0000256" key="1">
    <source>
        <dbReference type="SAM" id="Phobius"/>
    </source>
</evidence>
<feature type="transmembrane region" description="Helical" evidence="1">
    <location>
        <begin position="12"/>
        <end position="35"/>
    </location>
</feature>
<protein>
    <submittedName>
        <fullName evidence="2">Uncharacterized protein</fullName>
    </submittedName>
</protein>
<comment type="caution">
    <text evidence="2">The sequence shown here is derived from an EMBL/GenBank/DDBJ whole genome shotgun (WGS) entry which is preliminary data.</text>
</comment>
<feature type="transmembrane region" description="Helical" evidence="1">
    <location>
        <begin position="80"/>
        <end position="100"/>
    </location>
</feature>
<reference evidence="2 3" key="1">
    <citation type="journal article" date="2016" name="Nat. Commun.">
        <title>Thousands of microbial genomes shed light on interconnected biogeochemical processes in an aquifer system.</title>
        <authorList>
            <person name="Anantharaman K."/>
            <person name="Brown C.T."/>
            <person name="Hug L.A."/>
            <person name="Sharon I."/>
            <person name="Castelle C.J."/>
            <person name="Probst A.J."/>
            <person name="Thomas B.C."/>
            <person name="Singh A."/>
            <person name="Wilkins M.J."/>
            <person name="Karaoz U."/>
            <person name="Brodie E.L."/>
            <person name="Williams K.H."/>
            <person name="Hubbard S.S."/>
            <person name="Banfield J.F."/>
        </authorList>
    </citation>
    <scope>NUCLEOTIDE SEQUENCE [LARGE SCALE GENOMIC DNA]</scope>
</reference>
<feature type="transmembrane region" description="Helical" evidence="1">
    <location>
        <begin position="106"/>
        <end position="133"/>
    </location>
</feature>
<dbReference type="STRING" id="1802583.A2311_00755"/>
<evidence type="ECO:0000313" key="2">
    <source>
        <dbReference type="EMBL" id="OGC32393.1"/>
    </source>
</evidence>
<proteinExistence type="predicted"/>
<dbReference type="EMBL" id="MEUF01000079">
    <property type="protein sequence ID" value="OGC32393.1"/>
    <property type="molecule type" value="Genomic_DNA"/>
</dbReference>
<accession>A0A1F4TK19</accession>
<dbReference type="Gene3D" id="1.10.287.1260">
    <property type="match status" value="2"/>
</dbReference>
<dbReference type="Proteomes" id="UP000178951">
    <property type="component" value="Unassembled WGS sequence"/>
</dbReference>
<sequence length="216" mass="23171">MTLYGSLADAWLNIYPLLLNLISALVIISVGYLAARVVGWLITSALKLAQVDSALKQVGFTGFLEKADIKRTPSELIGDIFYWVLIFVAVVGVAKIYGLAVDAALVTIFNFVSLVFLAAIILGTGLFFAALLSHIVRFLAVNFGIEGAKSSGRFIYYIVVIFTLLTVLAEFGIKTELIAGKLDVIIGAFGLAAAIAFGLGCKDMAADFLYNLFKGK</sequence>